<protein>
    <submittedName>
        <fullName evidence="1">Uncharacterized protein</fullName>
    </submittedName>
</protein>
<dbReference type="RefSeq" id="XP_024576706.1">
    <property type="nucleotide sequence ID" value="XM_024725984.1"/>
</dbReference>
<dbReference type="Proteomes" id="UP000054928">
    <property type="component" value="Unassembled WGS sequence"/>
</dbReference>
<keyword evidence="2" id="KW-1185">Reference proteome</keyword>
<name>A0A0P1AIK4_PLAHL</name>
<evidence type="ECO:0000313" key="1">
    <source>
        <dbReference type="EMBL" id="CEG40337.1"/>
    </source>
</evidence>
<accession>A0A0P1AIK4</accession>
<sequence>MGFAQTEPKGNHSFDEVNLVDCIASNIATGDTTARRSFALQPDIACDYTFLRT</sequence>
<dbReference type="GeneID" id="36405596"/>
<evidence type="ECO:0000313" key="2">
    <source>
        <dbReference type="Proteomes" id="UP000054928"/>
    </source>
</evidence>
<reference evidence="2" key="1">
    <citation type="submission" date="2014-09" db="EMBL/GenBank/DDBJ databases">
        <authorList>
            <person name="Sharma Rahul"/>
            <person name="Thines Marco"/>
        </authorList>
    </citation>
    <scope>NUCLEOTIDE SEQUENCE [LARGE SCALE GENOMIC DNA]</scope>
</reference>
<dbReference type="EMBL" id="CCYD01000482">
    <property type="protein sequence ID" value="CEG40337.1"/>
    <property type="molecule type" value="Genomic_DNA"/>
</dbReference>
<dbReference type="AlphaFoldDB" id="A0A0P1AIK4"/>
<proteinExistence type="predicted"/>
<organism evidence="1 2">
    <name type="scientific">Plasmopara halstedii</name>
    <name type="common">Downy mildew of sunflower</name>
    <dbReference type="NCBI Taxonomy" id="4781"/>
    <lineage>
        <taxon>Eukaryota</taxon>
        <taxon>Sar</taxon>
        <taxon>Stramenopiles</taxon>
        <taxon>Oomycota</taxon>
        <taxon>Peronosporomycetes</taxon>
        <taxon>Peronosporales</taxon>
        <taxon>Peronosporaceae</taxon>
        <taxon>Plasmopara</taxon>
    </lineage>
</organism>